<dbReference type="SMART" id="SM00034">
    <property type="entry name" value="CLECT"/>
    <property type="match status" value="1"/>
</dbReference>
<evidence type="ECO:0000259" key="3">
    <source>
        <dbReference type="PROSITE" id="PS50041"/>
    </source>
</evidence>
<proteinExistence type="predicted"/>
<keyword evidence="5" id="KW-1185">Reference proteome</keyword>
<keyword evidence="2" id="KW-1133">Transmembrane helix</keyword>
<sequence>MMLLRTAAEKDSLTHLQLSHTPVLIHHISFSESASSIKPPPPTKTNCPSGYVSWYQNCYRLVNELATWDAAEAACRKQKAHLASIDQSYDQRLRSYHGNTIIFYNTDSPVKPISYYWTDGWPVFFTQWGPGEPSNHKDEGCVSMHGSRMFHGTWNDTKCDDPKPYICKYTKGKTQKQVFVFFFFCCISFFLPSTFFLVDFRM</sequence>
<reference evidence="4" key="3">
    <citation type="submission" date="2025-09" db="UniProtKB">
        <authorList>
            <consortium name="Ensembl"/>
        </authorList>
    </citation>
    <scope>IDENTIFICATION</scope>
</reference>
<dbReference type="SUPFAM" id="SSF56436">
    <property type="entry name" value="C-type lectin-like"/>
    <property type="match status" value="1"/>
</dbReference>
<feature type="transmembrane region" description="Helical" evidence="2">
    <location>
        <begin position="178"/>
        <end position="198"/>
    </location>
</feature>
<keyword evidence="1" id="KW-1015">Disulfide bond</keyword>
<dbReference type="PANTHER" id="PTHR22803">
    <property type="entry name" value="MANNOSE, PHOSPHOLIPASE, LECTIN RECEPTOR RELATED"/>
    <property type="match status" value="1"/>
</dbReference>
<evidence type="ECO:0000256" key="1">
    <source>
        <dbReference type="ARBA" id="ARBA00023157"/>
    </source>
</evidence>
<name>A0A673AXV5_9TELE</name>
<evidence type="ECO:0000256" key="2">
    <source>
        <dbReference type="SAM" id="Phobius"/>
    </source>
</evidence>
<evidence type="ECO:0000313" key="4">
    <source>
        <dbReference type="Ensembl" id="ENSSORP00005034475.1"/>
    </source>
</evidence>
<dbReference type="Ensembl" id="ENSSORT00005035395.1">
    <property type="protein sequence ID" value="ENSSORP00005034475.1"/>
    <property type="gene ID" value="ENSSORG00005016271.1"/>
</dbReference>
<dbReference type="Pfam" id="PF00059">
    <property type="entry name" value="Lectin_C"/>
    <property type="match status" value="1"/>
</dbReference>
<dbReference type="InterPro" id="IPR001304">
    <property type="entry name" value="C-type_lectin-like"/>
</dbReference>
<dbReference type="Gene3D" id="3.10.100.10">
    <property type="entry name" value="Mannose-Binding Protein A, subunit A"/>
    <property type="match status" value="1"/>
</dbReference>
<dbReference type="PROSITE" id="PS50041">
    <property type="entry name" value="C_TYPE_LECTIN_2"/>
    <property type="match status" value="1"/>
</dbReference>
<keyword evidence="2" id="KW-0812">Transmembrane</keyword>
<dbReference type="PROSITE" id="PS00615">
    <property type="entry name" value="C_TYPE_LECTIN_1"/>
    <property type="match status" value="1"/>
</dbReference>
<dbReference type="InterPro" id="IPR016186">
    <property type="entry name" value="C-type_lectin-like/link_sf"/>
</dbReference>
<reference evidence="4" key="2">
    <citation type="submission" date="2025-08" db="UniProtKB">
        <authorList>
            <consortium name="Ensembl"/>
        </authorList>
    </citation>
    <scope>IDENTIFICATION</scope>
</reference>
<evidence type="ECO:0000313" key="5">
    <source>
        <dbReference type="Proteomes" id="UP000472271"/>
    </source>
</evidence>
<dbReference type="AlphaFoldDB" id="A0A673AXV5"/>
<dbReference type="InterPro" id="IPR050111">
    <property type="entry name" value="C-type_lectin/snaclec_domain"/>
</dbReference>
<accession>A0A673AXV5</accession>
<keyword evidence="2" id="KW-0472">Membrane</keyword>
<feature type="domain" description="C-type lectin" evidence="3">
    <location>
        <begin position="54"/>
        <end position="168"/>
    </location>
</feature>
<dbReference type="Proteomes" id="UP000472271">
    <property type="component" value="Chromosome 12"/>
</dbReference>
<dbReference type="CDD" id="cd00037">
    <property type="entry name" value="CLECT"/>
    <property type="match status" value="1"/>
</dbReference>
<reference evidence="4" key="1">
    <citation type="submission" date="2019-06" db="EMBL/GenBank/DDBJ databases">
        <authorList>
            <consortium name="Wellcome Sanger Institute Data Sharing"/>
        </authorList>
    </citation>
    <scope>NUCLEOTIDE SEQUENCE [LARGE SCALE GENOMIC DNA]</scope>
</reference>
<dbReference type="InterPro" id="IPR016187">
    <property type="entry name" value="CTDL_fold"/>
</dbReference>
<dbReference type="InParanoid" id="A0A673AXV5"/>
<organism evidence="4 5">
    <name type="scientific">Sphaeramia orbicularis</name>
    <name type="common">orbiculate cardinalfish</name>
    <dbReference type="NCBI Taxonomy" id="375764"/>
    <lineage>
        <taxon>Eukaryota</taxon>
        <taxon>Metazoa</taxon>
        <taxon>Chordata</taxon>
        <taxon>Craniata</taxon>
        <taxon>Vertebrata</taxon>
        <taxon>Euteleostomi</taxon>
        <taxon>Actinopterygii</taxon>
        <taxon>Neopterygii</taxon>
        <taxon>Teleostei</taxon>
        <taxon>Neoteleostei</taxon>
        <taxon>Acanthomorphata</taxon>
        <taxon>Gobiaria</taxon>
        <taxon>Kurtiformes</taxon>
        <taxon>Apogonoidei</taxon>
        <taxon>Apogonidae</taxon>
        <taxon>Apogoninae</taxon>
        <taxon>Sphaeramia</taxon>
    </lineage>
</organism>
<protein>
    <recommendedName>
        <fullName evidence="3">C-type lectin domain-containing protein</fullName>
    </recommendedName>
</protein>
<dbReference type="InterPro" id="IPR018378">
    <property type="entry name" value="C-type_lectin_CS"/>
</dbReference>